<organism evidence="2 3">
    <name type="scientific">Hyalangium rubrum</name>
    <dbReference type="NCBI Taxonomy" id="3103134"/>
    <lineage>
        <taxon>Bacteria</taxon>
        <taxon>Pseudomonadati</taxon>
        <taxon>Myxococcota</taxon>
        <taxon>Myxococcia</taxon>
        <taxon>Myxococcales</taxon>
        <taxon>Cystobacterineae</taxon>
        <taxon>Archangiaceae</taxon>
        <taxon>Hyalangium</taxon>
    </lineage>
</organism>
<dbReference type="Gene3D" id="2.60.200.20">
    <property type="match status" value="1"/>
</dbReference>
<dbReference type="Proteomes" id="UP001291309">
    <property type="component" value="Unassembled WGS sequence"/>
</dbReference>
<evidence type="ECO:0000313" key="3">
    <source>
        <dbReference type="Proteomes" id="UP001291309"/>
    </source>
</evidence>
<proteinExistence type="predicted"/>
<name>A0ABU5HHN1_9BACT</name>
<evidence type="ECO:0000313" key="2">
    <source>
        <dbReference type="EMBL" id="MDY7232973.1"/>
    </source>
</evidence>
<dbReference type="EMBL" id="JAXIVS010000025">
    <property type="protein sequence ID" value="MDY7232973.1"/>
    <property type="molecule type" value="Genomic_DNA"/>
</dbReference>
<accession>A0ABU5HHN1</accession>
<dbReference type="Pfam" id="PF00498">
    <property type="entry name" value="FHA"/>
    <property type="match status" value="1"/>
</dbReference>
<dbReference type="SMART" id="SM00240">
    <property type="entry name" value="FHA"/>
    <property type="match status" value="1"/>
</dbReference>
<keyword evidence="3" id="KW-1185">Reference proteome</keyword>
<feature type="domain" description="FHA" evidence="1">
    <location>
        <begin position="19"/>
        <end position="68"/>
    </location>
</feature>
<comment type="caution">
    <text evidence="2">The sequence shown here is derived from an EMBL/GenBank/DDBJ whole genome shotgun (WGS) entry which is preliminary data.</text>
</comment>
<dbReference type="InterPro" id="IPR000253">
    <property type="entry name" value="FHA_dom"/>
</dbReference>
<dbReference type="PANTHER" id="PTHR23308">
    <property type="entry name" value="NUCLEAR INHIBITOR OF PROTEIN PHOSPHATASE-1"/>
    <property type="match status" value="1"/>
</dbReference>
<dbReference type="SUPFAM" id="SSF49879">
    <property type="entry name" value="SMAD/FHA domain"/>
    <property type="match status" value="1"/>
</dbReference>
<protein>
    <submittedName>
        <fullName evidence="2">FHA domain-containing protein</fullName>
    </submittedName>
</protein>
<dbReference type="CDD" id="cd00060">
    <property type="entry name" value="FHA"/>
    <property type="match status" value="1"/>
</dbReference>
<gene>
    <name evidence="2" type="ORF">SYV04_41690</name>
</gene>
<evidence type="ECO:0000259" key="1">
    <source>
        <dbReference type="PROSITE" id="PS50006"/>
    </source>
</evidence>
<dbReference type="InterPro" id="IPR008984">
    <property type="entry name" value="SMAD_FHA_dom_sf"/>
</dbReference>
<sequence>MAILEHRGTRTRSVLLSRHLVGRSSLAHLRLNEPNVSGEHAVLSWDGRRWELHDLGSRNGTTLDGKRLGAGERVAVKRGAVLGFAGAGNLWELVDDSPPVALARPLDGGEPVCAEHELIALPDAEAPEVTVYRDAVGDWVVERDGDTERTADGREVSAGGRSFTLHLPDIVASTWDAESLAPSLERLGLRFSVSRDEEFIAVTVLAEGGRTIDLGARAHHALLLALARARLEDQREAAQAPKGSGHPETRHGWLFLEDLAESLKLDEMHLNVAVYRCRQQLAGAGVTGAARLIERRKPTRQLRLGVSRLEIVSV</sequence>
<reference evidence="2 3" key="1">
    <citation type="submission" date="2023-12" db="EMBL/GenBank/DDBJ databases">
        <title>the genome sequence of Hyalangium sp. s54d21.</title>
        <authorList>
            <person name="Zhang X."/>
        </authorList>
    </citation>
    <scope>NUCLEOTIDE SEQUENCE [LARGE SCALE GENOMIC DNA]</scope>
    <source>
        <strain evidence="3">s54d21</strain>
    </source>
</reference>
<dbReference type="InterPro" id="IPR050923">
    <property type="entry name" value="Cell_Proc_Reg/RNA_Proc"/>
</dbReference>
<dbReference type="PROSITE" id="PS50006">
    <property type="entry name" value="FHA_DOMAIN"/>
    <property type="match status" value="1"/>
</dbReference>
<dbReference type="RefSeq" id="WP_321551686.1">
    <property type="nucleotide sequence ID" value="NZ_JAXIVS010000025.1"/>
</dbReference>